<dbReference type="OrthoDB" id="6899607at2"/>
<gene>
    <name evidence="2" type="ORF">SAMN06295933_1986</name>
</gene>
<feature type="chain" id="PRO_5012823972" evidence="1">
    <location>
        <begin position="23"/>
        <end position="164"/>
    </location>
</feature>
<dbReference type="AlphaFoldDB" id="A0A1X7DJK1"/>
<dbReference type="STRING" id="1519643.SAMN06295933_1986"/>
<accession>A0A1X7DJK1</accession>
<protein>
    <submittedName>
        <fullName evidence="2">Uncharacterized protein</fullName>
    </submittedName>
</protein>
<keyword evidence="1" id="KW-0732">Signal</keyword>
<reference evidence="3" key="1">
    <citation type="submission" date="2017-04" db="EMBL/GenBank/DDBJ databases">
        <authorList>
            <person name="Varghese N."/>
            <person name="Submissions S."/>
        </authorList>
    </citation>
    <scope>NUCLEOTIDE SEQUENCE [LARGE SCALE GENOMIC DNA]</scope>
    <source>
        <strain evidence="3">K3S</strain>
    </source>
</reference>
<dbReference type="RefSeq" id="WP_085101706.1">
    <property type="nucleotide sequence ID" value="NZ_FWZU01000003.1"/>
</dbReference>
<name>A0A1X7DJK1_9BACT</name>
<dbReference type="EMBL" id="FWZU01000003">
    <property type="protein sequence ID" value="SMF16719.1"/>
    <property type="molecule type" value="Genomic_DNA"/>
</dbReference>
<evidence type="ECO:0000313" key="3">
    <source>
        <dbReference type="Proteomes" id="UP000192906"/>
    </source>
</evidence>
<organism evidence="2 3">
    <name type="scientific">Desulfovibrio gilichinskyi</name>
    <dbReference type="NCBI Taxonomy" id="1519643"/>
    <lineage>
        <taxon>Bacteria</taxon>
        <taxon>Pseudomonadati</taxon>
        <taxon>Thermodesulfobacteriota</taxon>
        <taxon>Desulfovibrionia</taxon>
        <taxon>Desulfovibrionales</taxon>
        <taxon>Desulfovibrionaceae</taxon>
        <taxon>Desulfovibrio</taxon>
    </lineage>
</organism>
<sequence length="164" mass="18030">MKKVFLLVLTIALLSISAVAMAGNPILDSLQSQGVNAEKMDNAALNEVRGTSLITGQSMPSTLSGIREHHVTYLGWGSYDDYHSYNYVGSGFTPGLAGFDYNGQIIAVAGDVWKRDTKSDPNSWSAANANMVEYHLQAMYALGQPSQWAFRVSNWNRPMTTFSW</sequence>
<dbReference type="Proteomes" id="UP000192906">
    <property type="component" value="Unassembled WGS sequence"/>
</dbReference>
<evidence type="ECO:0000256" key="1">
    <source>
        <dbReference type="SAM" id="SignalP"/>
    </source>
</evidence>
<feature type="signal peptide" evidence="1">
    <location>
        <begin position="1"/>
        <end position="22"/>
    </location>
</feature>
<evidence type="ECO:0000313" key="2">
    <source>
        <dbReference type="EMBL" id="SMF16719.1"/>
    </source>
</evidence>
<keyword evidence="3" id="KW-1185">Reference proteome</keyword>
<proteinExistence type="predicted"/>